<dbReference type="PROSITE" id="PS51257">
    <property type="entry name" value="PROKAR_LIPOPROTEIN"/>
    <property type="match status" value="1"/>
</dbReference>
<dbReference type="Proteomes" id="UP001138708">
    <property type="component" value="Unassembled WGS sequence"/>
</dbReference>
<feature type="signal peptide" evidence="1">
    <location>
        <begin position="1"/>
        <end position="19"/>
    </location>
</feature>
<reference evidence="2" key="3">
    <citation type="journal article" date="2021" name="Syst. Appl. Microbiol.">
        <title>Roseomonas hellenica sp. nov., isolated from roots of wild-growing Alkanna tinctoria.</title>
        <authorList>
            <person name="Rat A."/>
            <person name="Naranjo H.D."/>
            <person name="Lebbe L."/>
            <person name="Cnockaert M."/>
            <person name="Krigas N."/>
            <person name="Grigoriadou K."/>
            <person name="Maloupa E."/>
            <person name="Willems A."/>
        </authorList>
    </citation>
    <scope>NUCLEOTIDE SEQUENCE</scope>
    <source>
        <strain evidence="2">LMG 31161</strain>
    </source>
</reference>
<gene>
    <name evidence="3" type="ORF">GWK15_04840</name>
    <name evidence="2" type="ORF">GXW75_08875</name>
</gene>
<accession>A0A9X9WG97</accession>
<evidence type="ECO:0000313" key="5">
    <source>
        <dbReference type="Proteomes" id="UP001138708"/>
    </source>
</evidence>
<name>A0A9X9WG97_9PROT</name>
<dbReference type="Proteomes" id="UP000746741">
    <property type="component" value="Unassembled WGS sequence"/>
</dbReference>
<reference evidence="3 4" key="2">
    <citation type="submission" date="2020-02" db="EMBL/GenBank/DDBJ databases">
        <authorList>
            <person name="Sun Q."/>
            <person name="Inoue M."/>
        </authorList>
    </citation>
    <scope>NUCLEOTIDE SEQUENCE [LARGE SCALE GENOMIC DNA]</scope>
    <source>
        <strain evidence="3 4">KCTC 22478</strain>
    </source>
</reference>
<keyword evidence="4" id="KW-1185">Reference proteome</keyword>
<proteinExistence type="predicted"/>
<dbReference type="EMBL" id="JAAEDK010000016">
    <property type="protein sequence ID" value="MBR0659357.1"/>
    <property type="molecule type" value="Genomic_DNA"/>
</dbReference>
<dbReference type="EMBL" id="JAAVUP010000001">
    <property type="protein sequence ID" value="NKE16258.1"/>
    <property type="molecule type" value="Genomic_DNA"/>
</dbReference>
<evidence type="ECO:0000313" key="2">
    <source>
        <dbReference type="EMBL" id="MBR0659357.1"/>
    </source>
</evidence>
<evidence type="ECO:0008006" key="6">
    <source>
        <dbReference type="Google" id="ProtNLM"/>
    </source>
</evidence>
<dbReference type="RefSeq" id="WP_168039582.1">
    <property type="nucleotide sequence ID" value="NZ_JAAEDK010000016.1"/>
</dbReference>
<sequence>MRRRILGCAAILAALSACSMPPSVPDAGSVAGRPVSGTITLEEALAGGAEAGRGTLQFRGRAYPFRLVGGIAGPGGGAAIRGSGTVYNLSRVSDFAGMYTQGSGDMGIDTSRTADLWLRNEAGVIIHVRGQREGVSLSLGRSQVMVELVQ</sequence>
<evidence type="ECO:0000256" key="1">
    <source>
        <dbReference type="SAM" id="SignalP"/>
    </source>
</evidence>
<dbReference type="AlphaFoldDB" id="A0A9X9WG97"/>
<keyword evidence="1" id="KW-0732">Signal</keyword>
<protein>
    <recommendedName>
        <fullName evidence="6">Twin-arginine translocation pathway signal</fullName>
    </recommendedName>
</protein>
<feature type="chain" id="PRO_5040755869" description="Twin-arginine translocation pathway signal" evidence="1">
    <location>
        <begin position="20"/>
        <end position="150"/>
    </location>
</feature>
<comment type="caution">
    <text evidence="2">The sequence shown here is derived from an EMBL/GenBank/DDBJ whole genome shotgun (WGS) entry which is preliminary data.</text>
</comment>
<reference evidence="2" key="1">
    <citation type="submission" date="2020-01" db="EMBL/GenBank/DDBJ databases">
        <authorList>
            <person name="Rat A."/>
        </authorList>
    </citation>
    <scope>NUCLEOTIDE SEQUENCE</scope>
    <source>
        <strain evidence="2">LMG 31161</strain>
    </source>
</reference>
<evidence type="ECO:0000313" key="4">
    <source>
        <dbReference type="Proteomes" id="UP000746741"/>
    </source>
</evidence>
<evidence type="ECO:0000313" key="3">
    <source>
        <dbReference type="EMBL" id="NKE16258.1"/>
    </source>
</evidence>
<organism evidence="2 5">
    <name type="scientific">Neoroseomonas oryzicola</name>
    <dbReference type="NCBI Taxonomy" id="535904"/>
    <lineage>
        <taxon>Bacteria</taxon>
        <taxon>Pseudomonadati</taxon>
        <taxon>Pseudomonadota</taxon>
        <taxon>Alphaproteobacteria</taxon>
        <taxon>Acetobacterales</taxon>
        <taxon>Acetobacteraceae</taxon>
        <taxon>Neoroseomonas</taxon>
    </lineage>
</organism>